<name>A0A194QW84_PAPMA</name>
<dbReference type="AlphaFoldDB" id="A0A194QW84"/>
<dbReference type="InterPro" id="IPR011598">
    <property type="entry name" value="bHLH_dom"/>
</dbReference>
<dbReference type="PANTHER" id="PTHR23042">
    <property type="entry name" value="CIRCADIAN PROTEIN CLOCK/ARNT/BMAL/PAS"/>
    <property type="match status" value="1"/>
</dbReference>
<dbReference type="SMART" id="SM00353">
    <property type="entry name" value="HLH"/>
    <property type="match status" value="1"/>
</dbReference>
<evidence type="ECO:0000313" key="3">
    <source>
        <dbReference type="EMBL" id="KPJ09225.1"/>
    </source>
</evidence>
<evidence type="ECO:0000313" key="4">
    <source>
        <dbReference type="Proteomes" id="UP000053240"/>
    </source>
</evidence>
<dbReference type="Pfam" id="PF00010">
    <property type="entry name" value="HLH"/>
    <property type="match status" value="1"/>
</dbReference>
<feature type="compositionally biased region" description="Polar residues" evidence="1">
    <location>
        <begin position="44"/>
        <end position="59"/>
    </location>
</feature>
<keyword evidence="4" id="KW-1185">Reference proteome</keyword>
<gene>
    <name evidence="3" type="ORF">RR48_15366</name>
</gene>
<dbReference type="InParanoid" id="A0A194QW84"/>
<protein>
    <submittedName>
        <fullName evidence="3">Protein cycle</fullName>
    </submittedName>
</protein>
<dbReference type="Gene3D" id="4.10.280.10">
    <property type="entry name" value="Helix-loop-helix DNA-binding domain"/>
    <property type="match status" value="1"/>
</dbReference>
<dbReference type="EMBL" id="KQ461108">
    <property type="protein sequence ID" value="KPJ09225.1"/>
    <property type="molecule type" value="Genomic_DNA"/>
</dbReference>
<accession>A0A194QW84</accession>
<feature type="compositionally biased region" description="Basic and acidic residues" evidence="1">
    <location>
        <begin position="74"/>
        <end position="88"/>
    </location>
</feature>
<reference evidence="3 4" key="1">
    <citation type="journal article" date="2015" name="Nat. Commun.">
        <title>Outbred genome sequencing and CRISPR/Cas9 gene editing in butterflies.</title>
        <authorList>
            <person name="Li X."/>
            <person name="Fan D."/>
            <person name="Zhang W."/>
            <person name="Liu G."/>
            <person name="Zhang L."/>
            <person name="Zhao L."/>
            <person name="Fang X."/>
            <person name="Chen L."/>
            <person name="Dong Y."/>
            <person name="Chen Y."/>
            <person name="Ding Y."/>
            <person name="Zhao R."/>
            <person name="Feng M."/>
            <person name="Zhu Y."/>
            <person name="Feng Y."/>
            <person name="Jiang X."/>
            <person name="Zhu D."/>
            <person name="Xiang H."/>
            <person name="Feng X."/>
            <person name="Li S."/>
            <person name="Wang J."/>
            <person name="Zhang G."/>
            <person name="Kronforst M.R."/>
            <person name="Wang W."/>
        </authorList>
    </citation>
    <scope>NUCLEOTIDE SEQUENCE [LARGE SCALE GENOMIC DNA]</scope>
    <source>
        <strain evidence="3">Ya'a_city_454_Pm</strain>
        <tissue evidence="3">Whole body</tissue>
    </source>
</reference>
<dbReference type="PROSITE" id="PS50888">
    <property type="entry name" value="BHLH"/>
    <property type="match status" value="1"/>
</dbReference>
<feature type="region of interest" description="Disordered" evidence="1">
    <location>
        <begin position="22"/>
        <end position="88"/>
    </location>
</feature>
<dbReference type="SUPFAM" id="SSF47459">
    <property type="entry name" value="HLH, helix-loop-helix DNA-binding domain"/>
    <property type="match status" value="1"/>
</dbReference>
<sequence length="204" mass="23210">MDWPMADEWPLAPQDTCCCSCEEHKKRPAPKPPDPGGPAQAQPYLSQSLPYPIYSQSTMEVPPPSDHVSTLRGETPRDLRNKAEKQRRDKMNKAINELSKIVPPVLAMNRKVDKTSVLRLTAHYLRSHQHGQRVERSGGAKYSGSPIPDDHDQSEKTAATKKNIFLQWAKADDDDDYDGVIQEILVIHYKIFVYMICRKKRCPC</sequence>
<feature type="region of interest" description="Disordered" evidence="1">
    <location>
        <begin position="128"/>
        <end position="156"/>
    </location>
</feature>
<proteinExistence type="predicted"/>
<evidence type="ECO:0000259" key="2">
    <source>
        <dbReference type="PROSITE" id="PS50888"/>
    </source>
</evidence>
<dbReference type="InterPro" id="IPR036638">
    <property type="entry name" value="HLH_DNA-bd_sf"/>
</dbReference>
<dbReference type="Proteomes" id="UP000053240">
    <property type="component" value="Unassembled WGS sequence"/>
</dbReference>
<dbReference type="InterPro" id="IPR050933">
    <property type="entry name" value="Circadian_TF"/>
</dbReference>
<dbReference type="STRING" id="76193.A0A194QW84"/>
<dbReference type="GO" id="GO:0046983">
    <property type="term" value="F:protein dimerization activity"/>
    <property type="evidence" value="ECO:0007669"/>
    <property type="project" value="InterPro"/>
</dbReference>
<organism evidence="3 4">
    <name type="scientific">Papilio machaon</name>
    <name type="common">Old World swallowtail butterfly</name>
    <dbReference type="NCBI Taxonomy" id="76193"/>
    <lineage>
        <taxon>Eukaryota</taxon>
        <taxon>Metazoa</taxon>
        <taxon>Ecdysozoa</taxon>
        <taxon>Arthropoda</taxon>
        <taxon>Hexapoda</taxon>
        <taxon>Insecta</taxon>
        <taxon>Pterygota</taxon>
        <taxon>Neoptera</taxon>
        <taxon>Endopterygota</taxon>
        <taxon>Lepidoptera</taxon>
        <taxon>Glossata</taxon>
        <taxon>Ditrysia</taxon>
        <taxon>Papilionoidea</taxon>
        <taxon>Papilionidae</taxon>
        <taxon>Papilioninae</taxon>
        <taxon>Papilio</taxon>
    </lineage>
</organism>
<dbReference type="CDD" id="cd11391">
    <property type="entry name" value="bHLH_PAS"/>
    <property type="match status" value="1"/>
</dbReference>
<evidence type="ECO:0000256" key="1">
    <source>
        <dbReference type="SAM" id="MobiDB-lite"/>
    </source>
</evidence>
<feature type="domain" description="BHLH" evidence="2">
    <location>
        <begin position="75"/>
        <end position="128"/>
    </location>
</feature>